<feature type="domain" description="Protein kinase" evidence="26">
    <location>
        <begin position="411"/>
        <end position="692"/>
    </location>
</feature>
<dbReference type="SUPFAM" id="SSF49899">
    <property type="entry name" value="Concanavalin A-like lectins/glucanases"/>
    <property type="match status" value="1"/>
</dbReference>
<dbReference type="InterPro" id="IPR001220">
    <property type="entry name" value="Legume_lectin_dom"/>
</dbReference>
<evidence type="ECO:0000256" key="14">
    <source>
        <dbReference type="ARBA" id="ARBA00022777"/>
    </source>
</evidence>
<feature type="signal peptide" evidence="25">
    <location>
        <begin position="1"/>
        <end position="26"/>
    </location>
</feature>
<proteinExistence type="inferred from homology"/>
<evidence type="ECO:0000313" key="28">
    <source>
        <dbReference type="Proteomes" id="UP000008021"/>
    </source>
</evidence>
<evidence type="ECO:0000256" key="2">
    <source>
        <dbReference type="ARBA" id="ARBA00004251"/>
    </source>
</evidence>
<organism evidence="27">
    <name type="scientific">Oryza meridionalis</name>
    <dbReference type="NCBI Taxonomy" id="40149"/>
    <lineage>
        <taxon>Eukaryota</taxon>
        <taxon>Viridiplantae</taxon>
        <taxon>Streptophyta</taxon>
        <taxon>Embryophyta</taxon>
        <taxon>Tracheophyta</taxon>
        <taxon>Spermatophyta</taxon>
        <taxon>Magnoliopsida</taxon>
        <taxon>Liliopsida</taxon>
        <taxon>Poales</taxon>
        <taxon>Poaceae</taxon>
        <taxon>BOP clade</taxon>
        <taxon>Oryzoideae</taxon>
        <taxon>Oryzeae</taxon>
        <taxon>Oryzinae</taxon>
        <taxon>Oryza</taxon>
    </lineage>
</organism>
<reference evidence="27" key="2">
    <citation type="submission" date="2018-05" db="EMBL/GenBank/DDBJ databases">
        <title>OmerRS3 (Oryza meridionalis Reference Sequence Version 3).</title>
        <authorList>
            <person name="Zhang J."/>
            <person name="Kudrna D."/>
            <person name="Lee S."/>
            <person name="Talag J."/>
            <person name="Welchert J."/>
            <person name="Wing R.A."/>
        </authorList>
    </citation>
    <scope>NUCLEOTIDE SEQUENCE [LARGE SCALE GENOMIC DNA]</scope>
    <source>
        <strain evidence="27">cv. OR44</strain>
    </source>
</reference>
<dbReference type="PROSITE" id="PS00107">
    <property type="entry name" value="PROTEIN_KINASE_ATP"/>
    <property type="match status" value="2"/>
</dbReference>
<evidence type="ECO:0000256" key="7">
    <source>
        <dbReference type="ARBA" id="ARBA00022475"/>
    </source>
</evidence>
<dbReference type="InterPro" id="IPR013320">
    <property type="entry name" value="ConA-like_dom_sf"/>
</dbReference>
<feature type="chain" id="PRO_5002357403" description="non-specific serine/threonine protein kinase" evidence="25">
    <location>
        <begin position="27"/>
        <end position="1236"/>
    </location>
</feature>
<keyword evidence="28" id="KW-1185">Reference proteome</keyword>
<evidence type="ECO:0000256" key="22">
    <source>
        <dbReference type="PROSITE-ProRule" id="PRU10141"/>
    </source>
</evidence>
<comment type="subcellular location">
    <subcellularLocation>
        <location evidence="1">Cell membrane</location>
        <topology evidence="1">Lipid-anchor</topology>
    </subcellularLocation>
    <subcellularLocation>
        <location evidence="2">Cell membrane</location>
        <topology evidence="2">Single-pass type I membrane protein</topology>
    </subcellularLocation>
</comment>
<dbReference type="SMART" id="SM00220">
    <property type="entry name" value="S_TKc"/>
    <property type="match status" value="2"/>
</dbReference>
<feature type="compositionally biased region" description="Pro residues" evidence="23">
    <location>
        <begin position="265"/>
        <end position="293"/>
    </location>
</feature>
<keyword evidence="13 22" id="KW-0547">Nucleotide-binding</keyword>
<evidence type="ECO:0000256" key="3">
    <source>
        <dbReference type="ARBA" id="ARBA00008536"/>
    </source>
</evidence>
<dbReference type="InterPro" id="IPR000719">
    <property type="entry name" value="Prot_kinase_dom"/>
</dbReference>
<evidence type="ECO:0000259" key="26">
    <source>
        <dbReference type="PROSITE" id="PS50011"/>
    </source>
</evidence>
<evidence type="ECO:0000256" key="1">
    <source>
        <dbReference type="ARBA" id="ARBA00004193"/>
    </source>
</evidence>
<dbReference type="InterPro" id="IPR008271">
    <property type="entry name" value="Ser/Thr_kinase_AS"/>
</dbReference>
<dbReference type="Gramene" id="OMERI05G01900.1">
    <property type="protein sequence ID" value="OMERI05G01900.1"/>
    <property type="gene ID" value="OMERI05G01900"/>
</dbReference>
<dbReference type="GO" id="GO:0004674">
    <property type="term" value="F:protein serine/threonine kinase activity"/>
    <property type="evidence" value="ECO:0007669"/>
    <property type="project" value="UniProtKB-KW"/>
</dbReference>
<feature type="binding site" evidence="22">
    <location>
        <position position="440"/>
    </location>
    <ligand>
        <name>ATP</name>
        <dbReference type="ChEBI" id="CHEBI:30616"/>
    </ligand>
</feature>
<keyword evidence="18" id="KW-0325">Glycoprotein</keyword>
<feature type="region of interest" description="Disordered" evidence="23">
    <location>
        <begin position="245"/>
        <end position="338"/>
    </location>
</feature>
<feature type="region of interest" description="Disordered" evidence="23">
    <location>
        <begin position="726"/>
        <end position="747"/>
    </location>
</feature>
<dbReference type="Pfam" id="PF00139">
    <property type="entry name" value="Lectin_legB"/>
    <property type="match status" value="1"/>
</dbReference>
<evidence type="ECO:0000256" key="23">
    <source>
        <dbReference type="SAM" id="MobiDB-lite"/>
    </source>
</evidence>
<dbReference type="GO" id="GO:0005524">
    <property type="term" value="F:ATP binding"/>
    <property type="evidence" value="ECO:0007669"/>
    <property type="project" value="UniProtKB-UniRule"/>
</dbReference>
<comment type="catalytic activity">
    <reaction evidence="20">
        <text>L-threonyl-[protein] + ATP = O-phospho-L-threonyl-[protein] + ADP + H(+)</text>
        <dbReference type="Rhea" id="RHEA:46608"/>
        <dbReference type="Rhea" id="RHEA-COMP:11060"/>
        <dbReference type="Rhea" id="RHEA-COMP:11605"/>
        <dbReference type="ChEBI" id="CHEBI:15378"/>
        <dbReference type="ChEBI" id="CHEBI:30013"/>
        <dbReference type="ChEBI" id="CHEBI:30616"/>
        <dbReference type="ChEBI" id="CHEBI:61977"/>
        <dbReference type="ChEBI" id="CHEBI:456216"/>
        <dbReference type="EC" id="2.7.11.1"/>
    </reaction>
</comment>
<name>A0A0E0DLE0_9ORYZ</name>
<keyword evidence="15 22" id="KW-0067">ATP-binding</keyword>
<evidence type="ECO:0000256" key="17">
    <source>
        <dbReference type="ARBA" id="ARBA00023136"/>
    </source>
</evidence>
<dbReference type="EnsemblPlants" id="OMERI05G01900.1">
    <property type="protein sequence ID" value="OMERI05G01900.1"/>
    <property type="gene ID" value="OMERI05G01900"/>
</dbReference>
<evidence type="ECO:0000256" key="11">
    <source>
        <dbReference type="ARBA" id="ARBA00022729"/>
    </source>
</evidence>
<keyword evidence="8" id="KW-0723">Serine/threonine-protein kinase</keyword>
<dbReference type="HOGENOM" id="CLU_007244_0_0_1"/>
<evidence type="ECO:0000256" key="25">
    <source>
        <dbReference type="SAM" id="SignalP"/>
    </source>
</evidence>
<comment type="similarity">
    <text evidence="4">Belongs to the protein kinase superfamily. Ser/Thr protein kinase family.</text>
</comment>
<dbReference type="Gene3D" id="1.10.510.10">
    <property type="entry name" value="Transferase(Phosphotransferase) domain 1"/>
    <property type="match status" value="2"/>
</dbReference>
<dbReference type="PROSITE" id="PS50011">
    <property type="entry name" value="PROTEIN_KINASE_DOM"/>
    <property type="match status" value="2"/>
</dbReference>
<evidence type="ECO:0000256" key="24">
    <source>
        <dbReference type="SAM" id="Phobius"/>
    </source>
</evidence>
<evidence type="ECO:0000256" key="8">
    <source>
        <dbReference type="ARBA" id="ARBA00022527"/>
    </source>
</evidence>
<feature type="binding site" evidence="22">
    <location>
        <position position="900"/>
    </location>
    <ligand>
        <name>ATP</name>
        <dbReference type="ChEBI" id="CHEBI:30616"/>
    </ligand>
</feature>
<dbReference type="CDD" id="cd06899">
    <property type="entry name" value="lectin_legume_LecRK_Arcelin_ConA"/>
    <property type="match status" value="1"/>
</dbReference>
<keyword evidence="11 25" id="KW-0732">Signal</keyword>
<evidence type="ECO:0000256" key="6">
    <source>
        <dbReference type="ARBA" id="ARBA00012513"/>
    </source>
</evidence>
<dbReference type="PANTHER" id="PTHR47985">
    <property type="entry name" value="OS07G0668900 PROTEIN"/>
    <property type="match status" value="1"/>
</dbReference>
<keyword evidence="12" id="KW-0430">Lectin</keyword>
<dbReference type="InterPro" id="IPR017441">
    <property type="entry name" value="Protein_kinase_ATP_BS"/>
</dbReference>
<evidence type="ECO:0000256" key="15">
    <source>
        <dbReference type="ARBA" id="ARBA00022840"/>
    </source>
</evidence>
<protein>
    <recommendedName>
        <fullName evidence="6">non-specific serine/threonine protein kinase</fullName>
        <ecNumber evidence="6">2.7.11.1</ecNumber>
    </recommendedName>
</protein>
<keyword evidence="10 24" id="KW-0812">Transmembrane</keyword>
<dbReference type="Proteomes" id="UP000008021">
    <property type="component" value="Chromosome 5"/>
</dbReference>
<feature type="region of interest" description="Disordered" evidence="23">
    <location>
        <begin position="810"/>
        <end position="853"/>
    </location>
</feature>
<evidence type="ECO:0000256" key="12">
    <source>
        <dbReference type="ARBA" id="ARBA00022734"/>
    </source>
</evidence>
<dbReference type="FunFam" id="3.30.200.20:FF:000039">
    <property type="entry name" value="receptor-like protein kinase FERONIA"/>
    <property type="match status" value="1"/>
</dbReference>
<dbReference type="SUPFAM" id="SSF56112">
    <property type="entry name" value="Protein kinase-like (PK-like)"/>
    <property type="match status" value="2"/>
</dbReference>
<dbReference type="CDD" id="cd14066">
    <property type="entry name" value="STKc_IRAK"/>
    <property type="match status" value="2"/>
</dbReference>
<feature type="compositionally biased region" description="Low complexity" evidence="23">
    <location>
        <begin position="308"/>
        <end position="324"/>
    </location>
</feature>
<reference evidence="27" key="1">
    <citation type="submission" date="2015-04" db="UniProtKB">
        <authorList>
            <consortium name="EnsemblPlants"/>
        </authorList>
    </citation>
    <scope>IDENTIFICATION</scope>
</reference>
<keyword evidence="7" id="KW-1003">Cell membrane</keyword>
<dbReference type="Gene3D" id="3.30.200.20">
    <property type="entry name" value="Phosphorylase Kinase, domain 1"/>
    <property type="match status" value="2"/>
</dbReference>
<feature type="compositionally biased region" description="Low complexity" evidence="23">
    <location>
        <begin position="732"/>
        <end position="744"/>
    </location>
</feature>
<dbReference type="InterPro" id="IPR011009">
    <property type="entry name" value="Kinase-like_dom_sf"/>
</dbReference>
<evidence type="ECO:0000256" key="5">
    <source>
        <dbReference type="ARBA" id="ARBA00010217"/>
    </source>
</evidence>
<dbReference type="STRING" id="40149.A0A0E0DLE0"/>
<keyword evidence="14" id="KW-0418">Kinase</keyword>
<evidence type="ECO:0000256" key="4">
    <source>
        <dbReference type="ARBA" id="ARBA00008684"/>
    </source>
</evidence>
<evidence type="ECO:0000256" key="9">
    <source>
        <dbReference type="ARBA" id="ARBA00022679"/>
    </source>
</evidence>
<feature type="transmembrane region" description="Helical" evidence="24">
    <location>
        <begin position="338"/>
        <end position="362"/>
    </location>
</feature>
<feature type="compositionally biased region" description="Low complexity" evidence="23">
    <location>
        <begin position="245"/>
        <end position="264"/>
    </location>
</feature>
<keyword evidence="16 24" id="KW-1133">Transmembrane helix</keyword>
<evidence type="ECO:0000313" key="27">
    <source>
        <dbReference type="EnsemblPlants" id="OMERI05G01900.1"/>
    </source>
</evidence>
<comment type="similarity">
    <text evidence="3">In the N-terminal section; belongs to the leguminous lectin family.</text>
</comment>
<dbReference type="Pfam" id="PF00069">
    <property type="entry name" value="Pkinase"/>
    <property type="match status" value="2"/>
</dbReference>
<feature type="compositionally biased region" description="Basic and acidic residues" evidence="23">
    <location>
        <begin position="1177"/>
        <end position="1186"/>
    </location>
</feature>
<evidence type="ECO:0000256" key="10">
    <source>
        <dbReference type="ARBA" id="ARBA00022692"/>
    </source>
</evidence>
<dbReference type="FunFam" id="1.10.510.10:FF:000032">
    <property type="entry name" value="Serine/threonine-protein kinase PBS1"/>
    <property type="match status" value="1"/>
</dbReference>
<dbReference type="Gene3D" id="2.60.120.200">
    <property type="match status" value="1"/>
</dbReference>
<evidence type="ECO:0000256" key="21">
    <source>
        <dbReference type="ARBA" id="ARBA00048679"/>
    </source>
</evidence>
<evidence type="ECO:0000256" key="13">
    <source>
        <dbReference type="ARBA" id="ARBA00022741"/>
    </source>
</evidence>
<dbReference type="GO" id="GO:0005886">
    <property type="term" value="C:plasma membrane"/>
    <property type="evidence" value="ECO:0007669"/>
    <property type="project" value="UniProtKB-SubCell"/>
</dbReference>
<evidence type="ECO:0000256" key="18">
    <source>
        <dbReference type="ARBA" id="ARBA00023180"/>
    </source>
</evidence>
<feature type="domain" description="Protein kinase" evidence="26">
    <location>
        <begin position="872"/>
        <end position="1148"/>
    </location>
</feature>
<dbReference type="PANTHER" id="PTHR47985:SF55">
    <property type="entry name" value="OS05G0125300 PROTEIN"/>
    <property type="match status" value="1"/>
</dbReference>
<accession>A0A0E0DLE0</accession>
<comment type="similarity">
    <text evidence="5">In the C-terminal section; belongs to the protein kinase superfamily. Ser/Thr protein kinase family.</text>
</comment>
<dbReference type="PROSITE" id="PS00108">
    <property type="entry name" value="PROTEIN_KINASE_ST"/>
    <property type="match status" value="2"/>
</dbReference>
<feature type="region of interest" description="Disordered" evidence="23">
    <location>
        <begin position="1158"/>
        <end position="1186"/>
    </location>
</feature>
<sequence length="1236" mass="132288">MAPPPPPPPPPPILLLLLLLLAAVAADVSTALRFDYATLTLGSLKLLGDAHLKNGTIRLSRDLPVPNSGAGRALYATPVALRGGFSTQFAFTVATLNADSVGGGLAFVLASDGVTLGDAGPYIGVSAASDVAAVEFDTLMDVQFGDVNGNHVGLDLRSMVSAAVADLDGAGVELTSGRTVNAWIEYSPKIGMEVFVSYSPKRPAEPVLSAPLDLGEYVKGDAFVGFSASTQGSTEMHAVEWWTFSTPTSSSSSPSKPSPRMAAPSSPPPEAPVSSTAPPPASLNPMLPSPPQLPGVTTTTPSPPVSMPPTSSVAVASAPANSTAGISNAGSPHPPAHAAVAGAATAGAFVAVSFAGFALWALARRARARRRGTTALAAVADKRDSLASAAALARSPREFTYKELSAATRGFDASRVIGNGAFGTVYKGIIPDTGAMVAVKRCTNASADGAQARSEFLSELSIIAGLRHRNLLRLQGWCHEKGEILLVYDYMRNGSLDKALFDASSPVLPWSHRREILAGVASALAYLHHECERRVIHRDVKSSNVMLDDAYRARLGDFGLARQAEHGESPDATAAAGTMGYLAPEYLLTGRATEATDVFSFGALVLEVACGRRPIGATEGRCNNLVEWVWSLHGAGQVLDAVDARLGGEYDEGGMRRAMLVGLACSSPEPALRPGMRAVVQMLGGEADPPFVPAARPSMSFSANHQLLLSLQDSVSDYNALGLNDLSDDSSSDSLSSSSLTSTLRKGGHDITGFSSAAAGDAARNKYHDVSKMDVQILNTNYPPNKFMDYMPDKKMLSKRMEEMPFTVVKKASSQHGSSLKNSESDKSPRGHSNKKSSVAAKNTEPPKRIPITAKAERSFTFRELATATNNFHPDCIVGEGGFGRVYKGQLEDGQVVAVKQMDRNGFQGNREFLIEVMILGHLNHPNLVNLVGYCADGDQRLLAYEYMALGSLADHLLDITPDQEPLSWRTRMKIAHGTAKGLEHLHEKMSPPVIYRDLKSPNILLDKDYNPKLSDFGLAKLGPFEGDKHVSTRVMGTFGYCAPEYVRTGVLSTKTDVYSFGVFLLELITGRRAVDTCRPVCEQILAYWAKPMLHDRRRYHELVDPLLRGDYPDKDFNQAAAVAAICIEDEASVRPYMSDIVVALGFLAEVPAGCEERINAEPQNRKDEDPSVTGNTKKDQSTFDRQRAVAEAIEWGSVRQKQMAQIKEKKAQPQGIVAPKTNKLDHFFVAVHKNL</sequence>
<evidence type="ECO:0000256" key="20">
    <source>
        <dbReference type="ARBA" id="ARBA00047899"/>
    </source>
</evidence>
<feature type="compositionally biased region" description="Basic and acidic residues" evidence="23">
    <location>
        <begin position="1158"/>
        <end position="1170"/>
    </location>
</feature>
<comment type="catalytic activity">
    <reaction evidence="21">
        <text>L-seryl-[protein] + ATP = O-phospho-L-seryl-[protein] + ADP + H(+)</text>
        <dbReference type="Rhea" id="RHEA:17989"/>
        <dbReference type="Rhea" id="RHEA-COMP:9863"/>
        <dbReference type="Rhea" id="RHEA-COMP:11604"/>
        <dbReference type="ChEBI" id="CHEBI:15378"/>
        <dbReference type="ChEBI" id="CHEBI:29999"/>
        <dbReference type="ChEBI" id="CHEBI:30616"/>
        <dbReference type="ChEBI" id="CHEBI:83421"/>
        <dbReference type="ChEBI" id="CHEBI:456216"/>
        <dbReference type="EC" id="2.7.11.1"/>
    </reaction>
</comment>
<dbReference type="FunFam" id="3.30.200.20:FF:000244">
    <property type="entry name" value="Serine/threonine-protein kinase CDL1-like"/>
    <property type="match status" value="1"/>
</dbReference>
<feature type="compositionally biased region" description="Polar residues" evidence="23">
    <location>
        <begin position="812"/>
        <end position="822"/>
    </location>
</feature>
<dbReference type="GO" id="GO:0030246">
    <property type="term" value="F:carbohydrate binding"/>
    <property type="evidence" value="ECO:0007669"/>
    <property type="project" value="UniProtKB-KW"/>
</dbReference>
<dbReference type="EC" id="2.7.11.1" evidence="6"/>
<keyword evidence="17 24" id="KW-0472">Membrane</keyword>
<dbReference type="FunFam" id="1.10.510.10:FF:000342">
    <property type="entry name" value="L-type lectin-domain containing receptor kinase VIII.1"/>
    <property type="match status" value="1"/>
</dbReference>
<dbReference type="eggNOG" id="KOG1187">
    <property type="taxonomic scope" value="Eukaryota"/>
</dbReference>
<evidence type="ECO:0000256" key="16">
    <source>
        <dbReference type="ARBA" id="ARBA00022989"/>
    </source>
</evidence>
<keyword evidence="9" id="KW-0808">Transferase</keyword>
<keyword evidence="19" id="KW-0449">Lipoprotein</keyword>
<dbReference type="AlphaFoldDB" id="A0A0E0DLE0"/>
<evidence type="ECO:0000256" key="19">
    <source>
        <dbReference type="ARBA" id="ARBA00023288"/>
    </source>
</evidence>